<gene>
    <name evidence="2" type="ORF">BDN70DRAFT_884069</name>
</gene>
<dbReference type="EMBL" id="MU155346">
    <property type="protein sequence ID" value="KAF9475120.1"/>
    <property type="molecule type" value="Genomic_DNA"/>
</dbReference>
<organism evidence="2 3">
    <name type="scientific">Pholiota conissans</name>
    <dbReference type="NCBI Taxonomy" id="109636"/>
    <lineage>
        <taxon>Eukaryota</taxon>
        <taxon>Fungi</taxon>
        <taxon>Dikarya</taxon>
        <taxon>Basidiomycota</taxon>
        <taxon>Agaricomycotina</taxon>
        <taxon>Agaricomycetes</taxon>
        <taxon>Agaricomycetidae</taxon>
        <taxon>Agaricales</taxon>
        <taxon>Agaricineae</taxon>
        <taxon>Strophariaceae</taxon>
        <taxon>Pholiota</taxon>
    </lineage>
</organism>
<reference evidence="2" key="1">
    <citation type="submission" date="2020-11" db="EMBL/GenBank/DDBJ databases">
        <authorList>
            <consortium name="DOE Joint Genome Institute"/>
            <person name="Ahrendt S."/>
            <person name="Riley R."/>
            <person name="Andreopoulos W."/>
            <person name="Labutti K."/>
            <person name="Pangilinan J."/>
            <person name="Ruiz-Duenas F.J."/>
            <person name="Barrasa J.M."/>
            <person name="Sanchez-Garcia M."/>
            <person name="Camarero S."/>
            <person name="Miyauchi S."/>
            <person name="Serrano A."/>
            <person name="Linde D."/>
            <person name="Babiker R."/>
            <person name="Drula E."/>
            <person name="Ayuso-Fernandez I."/>
            <person name="Pacheco R."/>
            <person name="Padilla G."/>
            <person name="Ferreira P."/>
            <person name="Barriuso J."/>
            <person name="Kellner H."/>
            <person name="Castanera R."/>
            <person name="Alfaro M."/>
            <person name="Ramirez L."/>
            <person name="Pisabarro A.G."/>
            <person name="Kuo A."/>
            <person name="Tritt A."/>
            <person name="Lipzen A."/>
            <person name="He G."/>
            <person name="Yan M."/>
            <person name="Ng V."/>
            <person name="Cullen D."/>
            <person name="Martin F."/>
            <person name="Rosso M.-N."/>
            <person name="Henrissat B."/>
            <person name="Hibbett D."/>
            <person name="Martinez A.T."/>
            <person name="Grigoriev I.V."/>
        </authorList>
    </citation>
    <scope>NUCLEOTIDE SEQUENCE</scope>
    <source>
        <strain evidence="2">CIRM-BRFM 674</strain>
    </source>
</reference>
<keyword evidence="1" id="KW-1133">Transmembrane helix</keyword>
<dbReference type="AlphaFoldDB" id="A0A9P6CVV7"/>
<name>A0A9P6CVV7_9AGAR</name>
<sequence>MFASRIVRNSGLYGNKLLADQVTARTGDKVLLYGLGGLAAVVGFAYVLGGKDENAKKNAEDNVTVLDDRSARSLRR</sequence>
<keyword evidence="1" id="KW-0812">Transmembrane</keyword>
<proteinExistence type="predicted"/>
<dbReference type="Proteomes" id="UP000807469">
    <property type="component" value="Unassembled WGS sequence"/>
</dbReference>
<protein>
    <submittedName>
        <fullName evidence="2">Uncharacterized protein</fullName>
    </submittedName>
</protein>
<comment type="caution">
    <text evidence="2">The sequence shown here is derived from an EMBL/GenBank/DDBJ whole genome shotgun (WGS) entry which is preliminary data.</text>
</comment>
<keyword evidence="3" id="KW-1185">Reference proteome</keyword>
<feature type="transmembrane region" description="Helical" evidence="1">
    <location>
        <begin position="30"/>
        <end position="48"/>
    </location>
</feature>
<evidence type="ECO:0000313" key="2">
    <source>
        <dbReference type="EMBL" id="KAF9475120.1"/>
    </source>
</evidence>
<accession>A0A9P6CVV7</accession>
<evidence type="ECO:0000256" key="1">
    <source>
        <dbReference type="SAM" id="Phobius"/>
    </source>
</evidence>
<evidence type="ECO:0000313" key="3">
    <source>
        <dbReference type="Proteomes" id="UP000807469"/>
    </source>
</evidence>
<keyword evidence="1" id="KW-0472">Membrane</keyword>